<dbReference type="GO" id="GO:0008270">
    <property type="term" value="F:zinc ion binding"/>
    <property type="evidence" value="ECO:0007669"/>
    <property type="project" value="UniProtKB-UniRule"/>
</dbReference>
<dbReference type="EC" id="6.1.1.-" evidence="7"/>
<dbReference type="GO" id="GO:0004818">
    <property type="term" value="F:glutamate-tRNA ligase activity"/>
    <property type="evidence" value="ECO:0007669"/>
    <property type="project" value="TreeGrafter"/>
</dbReference>
<keyword evidence="8" id="KW-0648">Protein biosynthesis</keyword>
<accession>A0A953T3Z4</accession>
<comment type="caution">
    <text evidence="10">The sequence shown here is derived from an EMBL/GenBank/DDBJ whole genome shotgun (WGS) entry which is preliminary data.</text>
</comment>
<dbReference type="NCBIfam" id="NF004314">
    <property type="entry name" value="PRK05710.1-3"/>
    <property type="match status" value="1"/>
</dbReference>
<sequence>MIGPLSSVSSSYCGRFAPSPSGPLHAGSAVAAVASFVDARAKGGKWLLRIEDLDTPRNAPGAVETILGQLQALGMDWDDDIVFQSRRIHAYQSAFDTLLSLNRVYPCGCTRREIADSAVQEASMRPNGERPYPGTCRLGLPAGRQALSWRVRVPEGLYRFEDRWQGWKEQEVARAVGDFVIKRADGIWAYQLAVVVDDAAQQITDIVRGEDLLTSTARQNMLRELFGYPQPNVLHVPLVMDQQGQKLSKQNGATALDLSRPLEVLQQAWVDLGFERVAANKIETFWSTAMSVWAQEPSRANLHGNHQRPYDPR</sequence>
<keyword evidence="11" id="KW-1185">Reference proteome</keyword>
<feature type="binding site" evidence="7">
    <location>
        <position position="109"/>
    </location>
    <ligand>
        <name>Zn(2+)</name>
        <dbReference type="ChEBI" id="CHEBI:29105"/>
    </ligand>
</feature>
<keyword evidence="4 7" id="KW-0862">Zinc</keyword>
<proteinExistence type="inferred from homology"/>
<comment type="function">
    <text evidence="7">Catalyzes the tRNA-independent activation of glutamate in presence of ATP and the subsequent transfer of glutamate onto a tRNA(Asp). Glutamate is transferred on the 2-amino-5-(4,5-dihydroxy-2-cyclopenten-1-yl) moiety of the queuosine in the wobble position of the QUC anticodon.</text>
</comment>
<name>A0A953T3Z4_9BURK</name>
<dbReference type="PRINTS" id="PR00987">
    <property type="entry name" value="TRNASYNTHGLU"/>
</dbReference>
<dbReference type="GO" id="GO:0006400">
    <property type="term" value="P:tRNA modification"/>
    <property type="evidence" value="ECO:0007669"/>
    <property type="project" value="InterPro"/>
</dbReference>
<keyword evidence="5 7" id="KW-0067">ATP-binding</keyword>
<evidence type="ECO:0000256" key="6">
    <source>
        <dbReference type="ARBA" id="ARBA00023146"/>
    </source>
</evidence>
<evidence type="ECO:0000313" key="11">
    <source>
        <dbReference type="Proteomes" id="UP000739565"/>
    </source>
</evidence>
<dbReference type="Proteomes" id="UP000739565">
    <property type="component" value="Unassembled WGS sequence"/>
</dbReference>
<feature type="binding site" evidence="7">
    <location>
        <position position="136"/>
    </location>
    <ligand>
        <name>Zn(2+)</name>
        <dbReference type="ChEBI" id="CHEBI:29105"/>
    </ligand>
</feature>
<protein>
    <recommendedName>
        <fullName evidence="7">Glutamyl-Q tRNA(Asp) synthetase</fullName>
        <shortName evidence="7">Glu-Q-RSs</shortName>
        <ecNumber evidence="7">6.1.1.-</ecNumber>
    </recommendedName>
</protein>
<dbReference type="InterPro" id="IPR014729">
    <property type="entry name" value="Rossmann-like_a/b/a_fold"/>
</dbReference>
<feature type="short sequence motif" description="'KMSKS' region" evidence="7">
    <location>
        <begin position="246"/>
        <end position="250"/>
    </location>
</feature>
<feature type="binding site" evidence="7">
    <location>
        <position position="208"/>
    </location>
    <ligand>
        <name>L-glutamate</name>
        <dbReference type="ChEBI" id="CHEBI:29985"/>
    </ligand>
</feature>
<feature type="short sequence motif" description="'HIGH' region" evidence="7">
    <location>
        <begin position="18"/>
        <end position="28"/>
    </location>
</feature>
<dbReference type="Gene3D" id="3.40.50.620">
    <property type="entry name" value="HUPs"/>
    <property type="match status" value="1"/>
</dbReference>
<evidence type="ECO:0000313" key="10">
    <source>
        <dbReference type="EMBL" id="MBZ1349941.1"/>
    </source>
</evidence>
<dbReference type="Pfam" id="PF00749">
    <property type="entry name" value="tRNA-synt_1c"/>
    <property type="match status" value="1"/>
</dbReference>
<keyword evidence="3 7" id="KW-0547">Nucleotide-binding</keyword>
<reference evidence="10" key="1">
    <citation type="submission" date="2021-07" db="EMBL/GenBank/DDBJ databases">
        <title>New genus and species of the family Alcaligenaceae.</title>
        <authorList>
            <person name="Hahn M.W."/>
        </authorList>
    </citation>
    <scope>NUCLEOTIDE SEQUENCE</scope>
    <source>
        <strain evidence="10">LF4-65</strain>
    </source>
</reference>
<gene>
    <name evidence="10" type="primary">gluQRS</name>
    <name evidence="7" type="synonym">gluQ</name>
    <name evidence="10" type="ORF">KZZ10_04720</name>
</gene>
<dbReference type="NCBIfam" id="TIGR03838">
    <property type="entry name" value="queuosine_YadB"/>
    <property type="match status" value="1"/>
</dbReference>
<dbReference type="InterPro" id="IPR022380">
    <property type="entry name" value="Glu-Q_tRNA(Asp)_Synthase"/>
</dbReference>
<dbReference type="EMBL" id="JAHXRI010000006">
    <property type="protein sequence ID" value="MBZ1349941.1"/>
    <property type="molecule type" value="Genomic_DNA"/>
</dbReference>
<dbReference type="HAMAP" id="MF_01428">
    <property type="entry name" value="Glu_Q_tRNA_synth"/>
    <property type="match status" value="1"/>
</dbReference>
<feature type="binding site" evidence="7">
    <location>
        <position position="249"/>
    </location>
    <ligand>
        <name>ATP</name>
        <dbReference type="ChEBI" id="CHEBI:30616"/>
    </ligand>
</feature>
<evidence type="ECO:0000256" key="4">
    <source>
        <dbReference type="ARBA" id="ARBA00022833"/>
    </source>
</evidence>
<keyword evidence="1 7" id="KW-0436">Ligase</keyword>
<dbReference type="InterPro" id="IPR020058">
    <property type="entry name" value="Glu/Gln-tRNA-synth_Ib_cat-dom"/>
</dbReference>
<evidence type="ECO:0000256" key="2">
    <source>
        <dbReference type="ARBA" id="ARBA00022723"/>
    </source>
</evidence>
<dbReference type="InterPro" id="IPR049940">
    <property type="entry name" value="GluQ/Sye"/>
</dbReference>
<feature type="binding site" evidence="7">
    <location>
        <position position="132"/>
    </location>
    <ligand>
        <name>Zn(2+)</name>
        <dbReference type="ChEBI" id="CHEBI:29105"/>
    </ligand>
</feature>
<dbReference type="InterPro" id="IPR000924">
    <property type="entry name" value="Glu/Gln-tRNA-synth"/>
</dbReference>
<evidence type="ECO:0000259" key="9">
    <source>
        <dbReference type="Pfam" id="PF00749"/>
    </source>
</evidence>
<keyword evidence="6 7" id="KW-0030">Aminoacyl-tRNA synthetase</keyword>
<dbReference type="PANTHER" id="PTHR43311:SF1">
    <property type="entry name" value="GLUTAMYL-Q TRNA(ASP) SYNTHETASE"/>
    <property type="match status" value="1"/>
</dbReference>
<dbReference type="PANTHER" id="PTHR43311">
    <property type="entry name" value="GLUTAMATE--TRNA LIGASE"/>
    <property type="match status" value="1"/>
</dbReference>
<dbReference type="NCBIfam" id="NF004315">
    <property type="entry name" value="PRK05710.1-4"/>
    <property type="match status" value="1"/>
</dbReference>
<dbReference type="GO" id="GO:0006424">
    <property type="term" value="P:glutamyl-tRNA aminoacylation"/>
    <property type="evidence" value="ECO:0007669"/>
    <property type="project" value="InterPro"/>
</dbReference>
<organism evidence="10 11">
    <name type="scientific">Zwartia hollandica</name>
    <dbReference type="NCBI Taxonomy" id="324606"/>
    <lineage>
        <taxon>Bacteria</taxon>
        <taxon>Pseudomonadati</taxon>
        <taxon>Pseudomonadota</taxon>
        <taxon>Betaproteobacteria</taxon>
        <taxon>Burkholderiales</taxon>
        <taxon>Alcaligenaceae</taxon>
        <taxon>Zwartia</taxon>
    </lineage>
</organism>
<evidence type="ECO:0000256" key="3">
    <source>
        <dbReference type="ARBA" id="ARBA00022741"/>
    </source>
</evidence>
<evidence type="ECO:0000256" key="5">
    <source>
        <dbReference type="ARBA" id="ARBA00022840"/>
    </source>
</evidence>
<evidence type="ECO:0000256" key="8">
    <source>
        <dbReference type="RuleBase" id="RU363037"/>
    </source>
</evidence>
<evidence type="ECO:0000256" key="1">
    <source>
        <dbReference type="ARBA" id="ARBA00022598"/>
    </source>
</evidence>
<dbReference type="NCBIfam" id="NF004313">
    <property type="entry name" value="PRK05710.1-2"/>
    <property type="match status" value="1"/>
</dbReference>
<dbReference type="AlphaFoldDB" id="A0A953T3Z4"/>
<comment type="cofactor">
    <cofactor evidence="7">
        <name>Zn(2+)</name>
        <dbReference type="ChEBI" id="CHEBI:29105"/>
    </cofactor>
    <text evidence="7">Binds 1 zinc ion per subunit.</text>
</comment>
<feature type="binding site" evidence="7">
    <location>
        <position position="190"/>
    </location>
    <ligand>
        <name>L-glutamate</name>
        <dbReference type="ChEBI" id="CHEBI:29985"/>
    </ligand>
</feature>
<feature type="binding site" evidence="7">
    <location>
        <position position="107"/>
    </location>
    <ligand>
        <name>Zn(2+)</name>
        <dbReference type="ChEBI" id="CHEBI:29105"/>
    </ligand>
</feature>
<keyword evidence="2 7" id="KW-0479">Metal-binding</keyword>
<comment type="similarity">
    <text evidence="7">Belongs to the class-I aminoacyl-tRNA synthetase family. GluQ subfamily.</text>
</comment>
<feature type="binding site" evidence="7">
    <location>
        <position position="51"/>
    </location>
    <ligand>
        <name>L-glutamate</name>
        <dbReference type="ChEBI" id="CHEBI:29985"/>
    </ligand>
</feature>
<dbReference type="GO" id="GO:0005829">
    <property type="term" value="C:cytosol"/>
    <property type="evidence" value="ECO:0007669"/>
    <property type="project" value="TreeGrafter"/>
</dbReference>
<dbReference type="GO" id="GO:0005524">
    <property type="term" value="F:ATP binding"/>
    <property type="evidence" value="ECO:0007669"/>
    <property type="project" value="UniProtKB-KW"/>
</dbReference>
<dbReference type="RefSeq" id="WP_259660998.1">
    <property type="nucleotide sequence ID" value="NZ_JAHXRI010000006.1"/>
</dbReference>
<evidence type="ECO:0000256" key="7">
    <source>
        <dbReference type="HAMAP-Rule" id="MF_01428"/>
    </source>
</evidence>
<feature type="domain" description="Glutamyl/glutaminyl-tRNA synthetase class Ib catalytic" evidence="9">
    <location>
        <begin position="15"/>
        <end position="255"/>
    </location>
</feature>
<dbReference type="SUPFAM" id="SSF52374">
    <property type="entry name" value="Nucleotidylyl transferase"/>
    <property type="match status" value="1"/>
</dbReference>
<feature type="binding site" evidence="7">
    <location>
        <begin position="15"/>
        <end position="19"/>
    </location>
    <ligand>
        <name>L-glutamate</name>
        <dbReference type="ChEBI" id="CHEBI:29985"/>
    </ligand>
</feature>